<dbReference type="Proteomes" id="UP000188605">
    <property type="component" value="Unassembled WGS sequence"/>
</dbReference>
<gene>
    <name evidence="1" type="ORF">AN396_03930</name>
</gene>
<sequence>MKNSDNDEDDLKKERNVNKTKITLLRIIFMVLVVCIFALFGASLGIFMGIIESAPDIAGLELKPSTNYTSFIYDVNGNEIDRLSSGQERIYVTLDQIPDHLQKAIISIEDERFMEHNGIDIRGILRAIIVNLTTNQTEGASTITQQLIKNNILSPEQTITRKIQEQYLALQFEKIYDKDLILEYYLNTMALGHGTNGVQAASHRYFNKDVSELSLAESVVLAGITQAPTRYSPITNPENNNEKAKIILQKMIEQGYITEEERQVALAENPYDNIQTVNQQYVEESPHTYFVDAVIEDVLVDLQEKNAMTENEAKNYLFGGGVEIYTTFDPEIQNIVDTHMADDSLFPVNENEIKLDYRVSLHKPDGTVQHYNAVEMVKSVEEIDKFKEAKLVEWGATPEDTVDELLLQIPQPQAAFVIMDQSTGQVKALSGGRGDKIGDRTFNRATQAKRQPGSTFKIVAAYGPAIDMGILSPGSAIDNSKLSIEIPGQPDYSPRNWDGNYGGTITTRKAIWNSTNVPAVRTIQSVGFDASFNYLMNFGFTTLLPTDKVYALPLGGLTEGVTPLELTAAYAAIANGGTYIEPTLYTKILDRDGAVLIENIPTTHQVISASTATMLTDMMEDVVTGYGTGASLSRWFSGQPVAGKTGTTSDEKDLSFAGFTPYYTATVWLGHDDPQSLSGSNQNEHLHLWGEIMSDIHSGLEYKNFDKVTTGFVEASVCSVSGMLPTSLCRGAGAVTTDYFRTNHISDQYCTVHGQTKICTVSDMVAGPFCPPNVVTNKITQGASYGAVCNVHTQPPLPQTESIIPQLIPDSWFNEWPEPMVSEPEPEPQPEPQLAPEFVPPPVEFIPIPEINPNITIEIEEVPPPPEPGGIILEEQEPTADDQSIFFVPQG</sequence>
<accession>A0ACC8XE38</accession>
<reference evidence="1" key="1">
    <citation type="submission" date="2016-08" db="EMBL/GenBank/DDBJ databases">
        <authorList>
            <person name="Ngugi D.K."/>
            <person name="Miyake S."/>
            <person name="Stingl U."/>
        </authorList>
    </citation>
    <scope>NUCLEOTIDE SEQUENCE</scope>
    <source>
        <strain evidence="1">SCG-B11WGA-EpuloA1</strain>
    </source>
</reference>
<evidence type="ECO:0000313" key="2">
    <source>
        <dbReference type="Proteomes" id="UP000188605"/>
    </source>
</evidence>
<name>A0ACC8XE38_9FIRM</name>
<dbReference type="EMBL" id="LJDB01000040">
    <property type="protein sequence ID" value="ONI41245.1"/>
    <property type="molecule type" value="Genomic_DNA"/>
</dbReference>
<comment type="caution">
    <text evidence="1">The sequence shown here is derived from an EMBL/GenBank/DDBJ whole genome shotgun (WGS) entry which is preliminary data.</text>
</comment>
<evidence type="ECO:0000313" key="1">
    <source>
        <dbReference type="EMBL" id="ONI41245.1"/>
    </source>
</evidence>
<proteinExistence type="predicted"/>
<keyword evidence="2" id="KW-1185">Reference proteome</keyword>
<protein>
    <submittedName>
        <fullName evidence="1">Uncharacterized protein</fullName>
    </submittedName>
</protein>
<organism evidence="1 2">
    <name type="scientific">Candidatus Epulonipiscium fishelsonii</name>
    <dbReference type="NCBI Taxonomy" id="77094"/>
    <lineage>
        <taxon>Bacteria</taxon>
        <taxon>Bacillati</taxon>
        <taxon>Bacillota</taxon>
        <taxon>Clostridia</taxon>
        <taxon>Lachnospirales</taxon>
        <taxon>Lachnospiraceae</taxon>
        <taxon>Candidatus Epulonipiscium</taxon>
    </lineage>
</organism>